<dbReference type="InterPro" id="IPR026074">
    <property type="entry name" value="MAP1"/>
</dbReference>
<dbReference type="Pfam" id="PF25281">
    <property type="entry name" value="MBL_MAP1B"/>
    <property type="match status" value="1"/>
</dbReference>
<feature type="compositionally biased region" description="Polar residues" evidence="1">
    <location>
        <begin position="1"/>
        <end position="17"/>
    </location>
</feature>
<dbReference type="InterPro" id="IPR057480">
    <property type="entry name" value="MAP1A/B/S-like_MBL"/>
</dbReference>
<accession>T1ED24</accession>
<dbReference type="EMBL" id="KB096864">
    <property type="protein sequence ID" value="ESO00969.1"/>
    <property type="molecule type" value="Genomic_DNA"/>
</dbReference>
<dbReference type="OMA" id="HESPELH"/>
<proteinExistence type="predicted"/>
<keyword evidence="6" id="KW-1185">Reference proteome</keyword>
<name>T1ED24_HELRO</name>
<dbReference type="AlphaFoldDB" id="T1ED24"/>
<dbReference type="GO" id="GO:0007399">
    <property type="term" value="P:nervous system development"/>
    <property type="evidence" value="ECO:0007669"/>
    <property type="project" value="UniProtKB-ARBA"/>
</dbReference>
<reference evidence="4 6" key="2">
    <citation type="journal article" date="2013" name="Nature">
        <title>Insights into bilaterian evolution from three spiralian genomes.</title>
        <authorList>
            <person name="Simakov O."/>
            <person name="Marletaz F."/>
            <person name="Cho S.J."/>
            <person name="Edsinger-Gonzales E."/>
            <person name="Havlak P."/>
            <person name="Hellsten U."/>
            <person name="Kuo D.H."/>
            <person name="Larsson T."/>
            <person name="Lv J."/>
            <person name="Arendt D."/>
            <person name="Savage R."/>
            <person name="Osoegawa K."/>
            <person name="de Jong P."/>
            <person name="Grimwood J."/>
            <person name="Chapman J.A."/>
            <person name="Shapiro H."/>
            <person name="Aerts A."/>
            <person name="Otillar R.P."/>
            <person name="Terry A.Y."/>
            <person name="Boore J.L."/>
            <person name="Grigoriev I.V."/>
            <person name="Lindberg D.R."/>
            <person name="Seaver E.C."/>
            <person name="Weisblat D.A."/>
            <person name="Putnam N.H."/>
            <person name="Rokhsar D.S."/>
        </authorList>
    </citation>
    <scope>NUCLEOTIDE SEQUENCE</scope>
</reference>
<dbReference type="EMBL" id="AMQM01005289">
    <property type="status" value="NOT_ANNOTATED_CDS"/>
    <property type="molecule type" value="Genomic_DNA"/>
</dbReference>
<evidence type="ECO:0000259" key="3">
    <source>
        <dbReference type="Pfam" id="PF25281"/>
    </source>
</evidence>
<dbReference type="Proteomes" id="UP000015101">
    <property type="component" value="Unassembled WGS sequence"/>
</dbReference>
<dbReference type="HOGENOM" id="CLU_614798_0_0_1"/>
<feature type="domain" description="Microtubule-associated protein 1A/B/S-like MBL-like" evidence="3">
    <location>
        <begin position="229"/>
        <end position="423"/>
    </location>
</feature>
<feature type="region of interest" description="Disordered" evidence="1">
    <location>
        <begin position="1"/>
        <end position="21"/>
    </location>
</feature>
<dbReference type="CTD" id="20194476"/>
<dbReference type="Pfam" id="PF23415">
    <property type="entry name" value="MAPB1_N"/>
    <property type="match status" value="1"/>
</dbReference>
<sequence length="446" mass="49202">MAEQLSNNETETKQQNGDGVHNQILGSADVQLKSSLLVVVGEPFNVEQKDLILERIVIELSAWDVDQSKCDLNQQLSSCSAFQSSNQEAEKRFEHESPELHASILINPSLESTVATVTDFLTRPSTYKYLLHSGPVLQNNGAWLLQDGAFTFHHFQEIVKKLDLQGGEGSVVGDVSLVEKFADWNDALLSKLAPKLKLRLSRPATSLKDETGLIKFSDNISTYLKPFSVADRMKPGDSIGSLNFEQPTCYIFPAGQGTSLVFGIEGFTMLIDGGYKRSCTFWEFVRHLNRIDCMMISRLTYDNIFGLLSFFEKKSTEKGGPDVGVVMLNVGDTRHKTPNPVANNNNGASGHTTSGLIVSIAEEGRLLAEHMSITHLAPPQPVIGSTVHPISLYYKVGHGSLDMYVISPTYDSKELKDYLNQWSKVVDSYKGGIPLVDHLSVSFALL</sequence>
<organism evidence="5 6">
    <name type="scientific">Helobdella robusta</name>
    <name type="common">Californian leech</name>
    <dbReference type="NCBI Taxonomy" id="6412"/>
    <lineage>
        <taxon>Eukaryota</taxon>
        <taxon>Metazoa</taxon>
        <taxon>Spiralia</taxon>
        <taxon>Lophotrochozoa</taxon>
        <taxon>Annelida</taxon>
        <taxon>Clitellata</taxon>
        <taxon>Hirudinea</taxon>
        <taxon>Rhynchobdellida</taxon>
        <taxon>Glossiphoniidae</taxon>
        <taxon>Helobdella</taxon>
    </lineage>
</organism>
<evidence type="ECO:0000313" key="4">
    <source>
        <dbReference type="EMBL" id="ESO00969.1"/>
    </source>
</evidence>
<dbReference type="GeneID" id="20194476"/>
<dbReference type="eggNOG" id="KOG3592">
    <property type="taxonomic scope" value="Eukaryota"/>
</dbReference>
<dbReference type="GO" id="GO:0008017">
    <property type="term" value="F:microtubule binding"/>
    <property type="evidence" value="ECO:0007669"/>
    <property type="project" value="InterPro"/>
</dbReference>
<dbReference type="InParanoid" id="T1ED24"/>
<dbReference type="GO" id="GO:0005874">
    <property type="term" value="C:microtubule"/>
    <property type="evidence" value="ECO:0007669"/>
    <property type="project" value="InterPro"/>
</dbReference>
<dbReference type="PANTHER" id="PTHR13843">
    <property type="entry name" value="MICROTUBULE-ASSOCIATED PROTEIN"/>
    <property type="match status" value="1"/>
</dbReference>
<dbReference type="STRING" id="6412.T1ED24"/>
<dbReference type="OrthoDB" id="5371837at2759"/>
<gene>
    <name evidence="5" type="primary">20194476</name>
    <name evidence="4" type="ORF">HELRODRAFT_100950</name>
</gene>
<protein>
    <submittedName>
        <fullName evidence="4 5">Uncharacterized protein</fullName>
    </submittedName>
</protein>
<feature type="domain" description="Microtubule-associated protein 1B/S N-terminal" evidence="2">
    <location>
        <begin position="36"/>
        <end position="221"/>
    </location>
</feature>
<dbReference type="KEGG" id="hro:HELRODRAFT_100950"/>
<dbReference type="PANTHER" id="PTHR13843:SF12">
    <property type="entry name" value="ATPASE F1_V1_A1 COMPLEX ALPHA_BETA SUBUNIT NUCLEOTIDE-BINDING DOMAIN-CONTAINING PROTEIN"/>
    <property type="match status" value="1"/>
</dbReference>
<reference evidence="6" key="1">
    <citation type="submission" date="2012-12" db="EMBL/GenBank/DDBJ databases">
        <authorList>
            <person name="Hellsten U."/>
            <person name="Grimwood J."/>
            <person name="Chapman J.A."/>
            <person name="Shapiro H."/>
            <person name="Aerts A."/>
            <person name="Otillar R.P."/>
            <person name="Terry A.Y."/>
            <person name="Boore J.L."/>
            <person name="Simakov O."/>
            <person name="Marletaz F."/>
            <person name="Cho S.-J."/>
            <person name="Edsinger-Gonzales E."/>
            <person name="Havlak P."/>
            <person name="Kuo D.-H."/>
            <person name="Larsson T."/>
            <person name="Lv J."/>
            <person name="Arendt D."/>
            <person name="Savage R."/>
            <person name="Osoegawa K."/>
            <person name="de Jong P."/>
            <person name="Lindberg D.R."/>
            <person name="Seaver E.C."/>
            <person name="Weisblat D.A."/>
            <person name="Putnam N.H."/>
            <person name="Grigoriev I.V."/>
            <person name="Rokhsar D.S."/>
        </authorList>
    </citation>
    <scope>NUCLEOTIDE SEQUENCE</scope>
</reference>
<dbReference type="GO" id="GO:0000226">
    <property type="term" value="P:microtubule cytoskeleton organization"/>
    <property type="evidence" value="ECO:0007669"/>
    <property type="project" value="InterPro"/>
</dbReference>
<dbReference type="InterPro" id="IPR056617">
    <property type="entry name" value="MAP1B/S_N"/>
</dbReference>
<dbReference type="EnsemblMetazoa" id="HelroT100950">
    <property type="protein sequence ID" value="HelroP100950"/>
    <property type="gene ID" value="HelroG100950"/>
</dbReference>
<evidence type="ECO:0000313" key="6">
    <source>
        <dbReference type="Proteomes" id="UP000015101"/>
    </source>
</evidence>
<dbReference type="RefSeq" id="XP_009021140.1">
    <property type="nucleotide sequence ID" value="XM_009022892.1"/>
</dbReference>
<evidence type="ECO:0000256" key="1">
    <source>
        <dbReference type="SAM" id="MobiDB-lite"/>
    </source>
</evidence>
<reference evidence="5" key="3">
    <citation type="submission" date="2015-06" db="UniProtKB">
        <authorList>
            <consortium name="EnsemblMetazoa"/>
        </authorList>
    </citation>
    <scope>IDENTIFICATION</scope>
</reference>
<evidence type="ECO:0000313" key="5">
    <source>
        <dbReference type="EnsemblMetazoa" id="HelroP100950"/>
    </source>
</evidence>
<evidence type="ECO:0000259" key="2">
    <source>
        <dbReference type="Pfam" id="PF23415"/>
    </source>
</evidence>